<dbReference type="InterPro" id="IPR006461">
    <property type="entry name" value="PLAC_motif_containing"/>
</dbReference>
<evidence type="ECO:0000256" key="1">
    <source>
        <dbReference type="SAM" id="MobiDB-lite"/>
    </source>
</evidence>
<feature type="region of interest" description="Disordered" evidence="1">
    <location>
        <begin position="1"/>
        <end position="131"/>
    </location>
</feature>
<reference evidence="2 3" key="1">
    <citation type="journal article" date="2018" name="Nat. Ecol. Evol.">
        <title>Pezizomycetes genomes reveal the molecular basis of ectomycorrhizal truffle lifestyle.</title>
        <authorList>
            <person name="Murat C."/>
            <person name="Payen T."/>
            <person name="Noel B."/>
            <person name="Kuo A."/>
            <person name="Morin E."/>
            <person name="Chen J."/>
            <person name="Kohler A."/>
            <person name="Krizsan K."/>
            <person name="Balestrini R."/>
            <person name="Da Silva C."/>
            <person name="Montanini B."/>
            <person name="Hainaut M."/>
            <person name="Levati E."/>
            <person name="Barry K.W."/>
            <person name="Belfiori B."/>
            <person name="Cichocki N."/>
            <person name="Clum A."/>
            <person name="Dockter R.B."/>
            <person name="Fauchery L."/>
            <person name="Guy J."/>
            <person name="Iotti M."/>
            <person name="Le Tacon F."/>
            <person name="Lindquist E.A."/>
            <person name="Lipzen A."/>
            <person name="Malagnac F."/>
            <person name="Mello A."/>
            <person name="Molinier V."/>
            <person name="Miyauchi S."/>
            <person name="Poulain J."/>
            <person name="Riccioni C."/>
            <person name="Rubini A."/>
            <person name="Sitrit Y."/>
            <person name="Splivallo R."/>
            <person name="Traeger S."/>
            <person name="Wang M."/>
            <person name="Zifcakova L."/>
            <person name="Wipf D."/>
            <person name="Zambonelli A."/>
            <person name="Paolocci F."/>
            <person name="Nowrousian M."/>
            <person name="Ottonello S."/>
            <person name="Baldrian P."/>
            <person name="Spatafora J.W."/>
            <person name="Henrissat B."/>
            <person name="Nagy L.G."/>
            <person name="Aury J.M."/>
            <person name="Wincker P."/>
            <person name="Grigoriev I.V."/>
            <person name="Bonfante P."/>
            <person name="Martin F.M."/>
        </authorList>
    </citation>
    <scope>NUCLEOTIDE SEQUENCE [LARGE SCALE GENOMIC DNA]</scope>
    <source>
        <strain evidence="2 3">ATCC MYA-4762</strain>
    </source>
</reference>
<dbReference type="AlphaFoldDB" id="A0A3N4MQ53"/>
<dbReference type="OrthoDB" id="1045822at2759"/>
<feature type="compositionally biased region" description="Polar residues" evidence="1">
    <location>
        <begin position="11"/>
        <end position="26"/>
    </location>
</feature>
<proteinExistence type="predicted"/>
<dbReference type="EMBL" id="ML121527">
    <property type="protein sequence ID" value="RPB29725.1"/>
    <property type="molecule type" value="Genomic_DNA"/>
</dbReference>
<keyword evidence="3" id="KW-1185">Reference proteome</keyword>
<dbReference type="NCBIfam" id="TIGR01571">
    <property type="entry name" value="A_thal_Cys_rich"/>
    <property type="match status" value="1"/>
</dbReference>
<name>A0A3N4MQ53_9PEZI</name>
<feature type="region of interest" description="Disordered" evidence="1">
    <location>
        <begin position="279"/>
        <end position="307"/>
    </location>
</feature>
<sequence>MYALHSPPTSPQRDSQQFQALDTTPQHLAAGFPPPPQISHYPEEQPQQAYYTEQPGTSYSHQQHHPALDIRSGSGLPSPGLPSPGLTPPYSSQPNSPSFPPGPYQQKPDGHVGGPSRFPGQIQTSLPMDMHKDPVPRTPIYTPGSMSGPNGGVHAPGQISHPNQQPLSEKYKHSAWSGLSEIGICCTGYWCPCILYSRTKHRLKTAPNSNLNDFENCNTHCMTFCILSPVSWVFTFLQRTRIREKYRLEGTVCGDCMRAYCCSCCTLIQDEREVMEREDEKRRFAGPGNGVVGQEGYKRSEGMTYPR</sequence>
<evidence type="ECO:0000313" key="3">
    <source>
        <dbReference type="Proteomes" id="UP000267821"/>
    </source>
</evidence>
<dbReference type="InParanoid" id="A0A3N4MQ53"/>
<dbReference type="PANTHER" id="PTHR15907">
    <property type="entry name" value="DUF614 FAMILY PROTEIN-RELATED"/>
    <property type="match status" value="1"/>
</dbReference>
<feature type="compositionally biased region" description="Polar residues" evidence="1">
    <location>
        <begin position="45"/>
        <end position="61"/>
    </location>
</feature>
<accession>A0A3N4MQ53</accession>
<protein>
    <submittedName>
        <fullName evidence="2">PLAC8-domain-containing protein</fullName>
    </submittedName>
</protein>
<organism evidence="2 3">
    <name type="scientific">Terfezia boudieri ATCC MYA-4762</name>
    <dbReference type="NCBI Taxonomy" id="1051890"/>
    <lineage>
        <taxon>Eukaryota</taxon>
        <taxon>Fungi</taxon>
        <taxon>Dikarya</taxon>
        <taxon>Ascomycota</taxon>
        <taxon>Pezizomycotina</taxon>
        <taxon>Pezizomycetes</taxon>
        <taxon>Pezizales</taxon>
        <taxon>Pezizaceae</taxon>
        <taxon>Terfezia</taxon>
    </lineage>
</organism>
<dbReference type="Proteomes" id="UP000267821">
    <property type="component" value="Unassembled WGS sequence"/>
</dbReference>
<evidence type="ECO:0000313" key="2">
    <source>
        <dbReference type="EMBL" id="RPB29725.1"/>
    </source>
</evidence>
<dbReference type="STRING" id="1051890.A0A3N4MQ53"/>
<gene>
    <name evidence="2" type="ORF">L211DRAFT_775905</name>
</gene>
<dbReference type="Pfam" id="PF04749">
    <property type="entry name" value="PLAC8"/>
    <property type="match status" value="1"/>
</dbReference>